<dbReference type="GO" id="GO:0016020">
    <property type="term" value="C:membrane"/>
    <property type="evidence" value="ECO:0007669"/>
    <property type="project" value="GOC"/>
</dbReference>
<dbReference type="AlphaFoldDB" id="A0A016BYA9"/>
<dbReference type="PATRIC" id="fig|1339314.3.peg.2169"/>
<dbReference type="EMBL" id="JGDS01000049">
    <property type="protein sequence ID" value="EXZ73647.1"/>
    <property type="molecule type" value="Genomic_DNA"/>
</dbReference>
<accession>A0A016BYA9</accession>
<dbReference type="Proteomes" id="UP000020938">
    <property type="component" value="Unassembled WGS sequence"/>
</dbReference>
<sequence>MIPKIIHYCWLSKEKQSPFIQGCIRSWRKIMPDYQIICWDVNRFDLNLSPFAKEAYEKRKWAFAADYIRLFALYNYGGVFLDSDVRVFKRFDAFLNHGFVSSIDIQQGLEGHLDFGIQAAIMGAEVHNPFVKDCLSYYENRHFIKEDGSLSIKPIAPDIIAMYADKYGLKRINQFQLLEPNIAIYPASVFAGHPIYWTKQSVAMHFCNNSWIPKSRIHKLTSYLYNNYRLPMLLKKIYFRLRRFYINV</sequence>
<proteinExistence type="predicted"/>
<protein>
    <submittedName>
        <fullName evidence="2">Capsular polysaccharide synthesis family protein</fullName>
    </submittedName>
</protein>
<gene>
    <name evidence="2" type="ORF">M123_1959</name>
</gene>
<dbReference type="InterPro" id="IPR007577">
    <property type="entry name" value="GlycoTrfase_DXD_sugar-bd_CS"/>
</dbReference>
<comment type="caution">
    <text evidence="2">The sequence shown here is derived from an EMBL/GenBank/DDBJ whole genome shotgun (WGS) entry which is preliminary data.</text>
</comment>
<organism evidence="2 3">
    <name type="scientific">Bacteroides fragilis str. 3976T8</name>
    <dbReference type="NCBI Taxonomy" id="1339314"/>
    <lineage>
        <taxon>Bacteria</taxon>
        <taxon>Pseudomonadati</taxon>
        <taxon>Bacteroidota</taxon>
        <taxon>Bacteroidia</taxon>
        <taxon>Bacteroidales</taxon>
        <taxon>Bacteroidaceae</taxon>
        <taxon>Bacteroides</taxon>
    </lineage>
</organism>
<dbReference type="GO" id="GO:0051999">
    <property type="term" value="P:mannosyl-inositol phosphorylceramide biosynthetic process"/>
    <property type="evidence" value="ECO:0007669"/>
    <property type="project" value="TreeGrafter"/>
</dbReference>
<reference evidence="2 3" key="1">
    <citation type="submission" date="2014-02" db="EMBL/GenBank/DDBJ databases">
        <authorList>
            <person name="Sears C."/>
            <person name="Carroll K."/>
            <person name="Sack B.R."/>
            <person name="Qadri F."/>
            <person name="Myers L.L."/>
            <person name="Chung G.-T."/>
            <person name="Escheverria P."/>
            <person name="Fraser C.M."/>
            <person name="Sadzewicz L."/>
            <person name="Shefchek K.A."/>
            <person name="Tallon L."/>
            <person name="Das S.P."/>
            <person name="Daugherty S."/>
            <person name="Mongodin E.F."/>
        </authorList>
    </citation>
    <scope>NUCLEOTIDE SEQUENCE [LARGE SCALE GENOMIC DNA]</scope>
    <source>
        <strain evidence="2 3">3976T8</strain>
    </source>
</reference>
<name>A0A016BYA9_BACFG</name>
<evidence type="ECO:0000256" key="1">
    <source>
        <dbReference type="ARBA" id="ARBA00022679"/>
    </source>
</evidence>
<dbReference type="PANTHER" id="PTHR32385">
    <property type="entry name" value="MANNOSYL PHOSPHORYLINOSITOL CERAMIDE SYNTHASE"/>
    <property type="match status" value="1"/>
</dbReference>
<evidence type="ECO:0000313" key="2">
    <source>
        <dbReference type="EMBL" id="EXZ73647.1"/>
    </source>
</evidence>
<dbReference type="SUPFAM" id="SSF53448">
    <property type="entry name" value="Nucleotide-diphospho-sugar transferases"/>
    <property type="match status" value="1"/>
</dbReference>
<keyword evidence="1" id="KW-0808">Transferase</keyword>
<dbReference type="PANTHER" id="PTHR32385:SF15">
    <property type="entry name" value="INOSITOL PHOSPHOCERAMIDE MANNOSYLTRANSFERASE 1"/>
    <property type="match status" value="1"/>
</dbReference>
<dbReference type="Gene3D" id="3.90.550.20">
    <property type="match status" value="1"/>
</dbReference>
<dbReference type="InterPro" id="IPR051706">
    <property type="entry name" value="Glycosyltransferase_domain"/>
</dbReference>
<dbReference type="GO" id="GO:0000030">
    <property type="term" value="F:mannosyltransferase activity"/>
    <property type="evidence" value="ECO:0007669"/>
    <property type="project" value="TreeGrafter"/>
</dbReference>
<dbReference type="RefSeq" id="WP_032598147.1">
    <property type="nucleotide sequence ID" value="NZ_JGDS01000049.1"/>
</dbReference>
<dbReference type="Pfam" id="PF04488">
    <property type="entry name" value="Gly_transf_sug"/>
    <property type="match status" value="1"/>
</dbReference>
<dbReference type="InterPro" id="IPR029044">
    <property type="entry name" value="Nucleotide-diphossugar_trans"/>
</dbReference>
<evidence type="ECO:0000313" key="3">
    <source>
        <dbReference type="Proteomes" id="UP000020938"/>
    </source>
</evidence>